<keyword evidence="2" id="KW-0732">Signal</keyword>
<feature type="signal peptide" evidence="2">
    <location>
        <begin position="1"/>
        <end position="18"/>
    </location>
</feature>
<accession>A0A6A6XQQ5</accession>
<name>A0A6A6XQQ5_9PLEO</name>
<dbReference type="PANTHER" id="PTHR43546">
    <property type="entry name" value="UPF0173 METAL-DEPENDENT HYDROLASE MJ1163-RELATED"/>
    <property type="match status" value="1"/>
</dbReference>
<dbReference type="PANTHER" id="PTHR43546:SF9">
    <property type="entry name" value="L-ASCORBATE-6-PHOSPHATE LACTONASE ULAG-RELATED"/>
    <property type="match status" value="1"/>
</dbReference>
<evidence type="ECO:0000313" key="5">
    <source>
        <dbReference type="Proteomes" id="UP000799757"/>
    </source>
</evidence>
<organism evidence="4 5">
    <name type="scientific">Melanomma pulvis-pyrius CBS 109.77</name>
    <dbReference type="NCBI Taxonomy" id="1314802"/>
    <lineage>
        <taxon>Eukaryota</taxon>
        <taxon>Fungi</taxon>
        <taxon>Dikarya</taxon>
        <taxon>Ascomycota</taxon>
        <taxon>Pezizomycotina</taxon>
        <taxon>Dothideomycetes</taxon>
        <taxon>Pleosporomycetidae</taxon>
        <taxon>Pleosporales</taxon>
        <taxon>Melanommataceae</taxon>
        <taxon>Melanomma</taxon>
    </lineage>
</organism>
<dbReference type="OrthoDB" id="332863at2759"/>
<dbReference type="Pfam" id="PF12706">
    <property type="entry name" value="Lactamase_B_2"/>
    <property type="match status" value="1"/>
</dbReference>
<evidence type="ECO:0000256" key="2">
    <source>
        <dbReference type="SAM" id="SignalP"/>
    </source>
</evidence>
<reference evidence="4" key="1">
    <citation type="journal article" date="2020" name="Stud. Mycol.">
        <title>101 Dothideomycetes genomes: a test case for predicting lifestyles and emergence of pathogens.</title>
        <authorList>
            <person name="Haridas S."/>
            <person name="Albert R."/>
            <person name="Binder M."/>
            <person name="Bloem J."/>
            <person name="Labutti K."/>
            <person name="Salamov A."/>
            <person name="Andreopoulos B."/>
            <person name="Baker S."/>
            <person name="Barry K."/>
            <person name="Bills G."/>
            <person name="Bluhm B."/>
            <person name="Cannon C."/>
            <person name="Castanera R."/>
            <person name="Culley D."/>
            <person name="Daum C."/>
            <person name="Ezra D."/>
            <person name="Gonzalez J."/>
            <person name="Henrissat B."/>
            <person name="Kuo A."/>
            <person name="Liang C."/>
            <person name="Lipzen A."/>
            <person name="Lutzoni F."/>
            <person name="Magnuson J."/>
            <person name="Mondo S."/>
            <person name="Nolan M."/>
            <person name="Ohm R."/>
            <person name="Pangilinan J."/>
            <person name="Park H.-J."/>
            <person name="Ramirez L."/>
            <person name="Alfaro M."/>
            <person name="Sun H."/>
            <person name="Tritt A."/>
            <person name="Yoshinaga Y."/>
            <person name="Zwiers L.-H."/>
            <person name="Turgeon B."/>
            <person name="Goodwin S."/>
            <person name="Spatafora J."/>
            <person name="Crous P."/>
            <person name="Grigoriev I."/>
        </authorList>
    </citation>
    <scope>NUCLEOTIDE SEQUENCE</scope>
    <source>
        <strain evidence="4">CBS 109.77</strain>
    </source>
</reference>
<protein>
    <submittedName>
        <fullName evidence="4">Metallo-hydrolase/oxidoreductase</fullName>
    </submittedName>
</protein>
<dbReference type="EMBL" id="MU001778">
    <property type="protein sequence ID" value="KAF2798722.1"/>
    <property type="molecule type" value="Genomic_DNA"/>
</dbReference>
<dbReference type="InterPro" id="IPR036866">
    <property type="entry name" value="RibonucZ/Hydroxyglut_hydro"/>
</dbReference>
<dbReference type="AlphaFoldDB" id="A0A6A6XQQ5"/>
<keyword evidence="1 4" id="KW-0378">Hydrolase</keyword>
<sequence>MRTFLIIYIATFVDWTLGAATLPRDKKTCNGPSTSFSISHIITAAAVFHINDINFLTDPFFSPAGTAFDVGNGNVLTVLGDPAMQPDQIPPIDAVLLSHEDHPDNLDPIGRAHFLDGRKVLTTPDGANNLRPRPGVAALQPWETVPLHVGGETWNITGTPCEHLPGGEVVGFVLRGPGFGYTDGLPNAIWYTGDTIYLKELAQLRDMYHLRAAVFNMGDAHADLGNGSAPIKVTMNGTDVARMFKDVGADILVPMHYSPWSHFWESVEQVKRDFEEAGVADKVIWLTPGQRTRIF</sequence>
<evidence type="ECO:0000313" key="4">
    <source>
        <dbReference type="EMBL" id="KAF2798722.1"/>
    </source>
</evidence>
<dbReference type="Proteomes" id="UP000799757">
    <property type="component" value="Unassembled WGS sequence"/>
</dbReference>
<dbReference type="SUPFAM" id="SSF56281">
    <property type="entry name" value="Metallo-hydrolase/oxidoreductase"/>
    <property type="match status" value="1"/>
</dbReference>
<evidence type="ECO:0000259" key="3">
    <source>
        <dbReference type="Pfam" id="PF12706"/>
    </source>
</evidence>
<dbReference type="InterPro" id="IPR050114">
    <property type="entry name" value="UPF0173_UPF0282_UlaG_hydrolase"/>
</dbReference>
<dbReference type="Gene3D" id="3.60.15.10">
    <property type="entry name" value="Ribonuclease Z/Hydroxyacylglutathione hydrolase-like"/>
    <property type="match status" value="1"/>
</dbReference>
<feature type="chain" id="PRO_5025631982" evidence="2">
    <location>
        <begin position="19"/>
        <end position="295"/>
    </location>
</feature>
<dbReference type="InterPro" id="IPR001279">
    <property type="entry name" value="Metallo-B-lactamas"/>
</dbReference>
<proteinExistence type="predicted"/>
<dbReference type="GO" id="GO:0016787">
    <property type="term" value="F:hydrolase activity"/>
    <property type="evidence" value="ECO:0007669"/>
    <property type="project" value="UniProtKB-KW"/>
</dbReference>
<gene>
    <name evidence="4" type="ORF">K505DRAFT_392919</name>
</gene>
<keyword evidence="5" id="KW-1185">Reference proteome</keyword>
<feature type="domain" description="Metallo-beta-lactamase" evidence="3">
    <location>
        <begin position="54"/>
        <end position="257"/>
    </location>
</feature>
<evidence type="ECO:0000256" key="1">
    <source>
        <dbReference type="ARBA" id="ARBA00022801"/>
    </source>
</evidence>